<dbReference type="GO" id="GO:0005996">
    <property type="term" value="P:monosaccharide metabolic process"/>
    <property type="evidence" value="ECO:0007669"/>
    <property type="project" value="UniProtKB-ARBA"/>
</dbReference>
<dbReference type="GO" id="GO:0051015">
    <property type="term" value="F:actin filament binding"/>
    <property type="evidence" value="ECO:0007669"/>
    <property type="project" value="TreeGrafter"/>
</dbReference>
<dbReference type="Gene3D" id="3.40.225.10">
    <property type="entry name" value="Class II aldolase/adducin N-terminal domain"/>
    <property type="match status" value="1"/>
</dbReference>
<dbReference type="SMART" id="SM01007">
    <property type="entry name" value="Aldolase_II"/>
    <property type="match status" value="1"/>
</dbReference>
<protein>
    <submittedName>
        <fullName evidence="3">Class II aldolase/adducin family protein</fullName>
    </submittedName>
</protein>
<gene>
    <name evidence="3" type="ORF">DRW07_04685</name>
</gene>
<organism evidence="3 4">
    <name type="scientific">Alteromonas sediminis</name>
    <dbReference type="NCBI Taxonomy" id="2259342"/>
    <lineage>
        <taxon>Bacteria</taxon>
        <taxon>Pseudomonadati</taxon>
        <taxon>Pseudomonadota</taxon>
        <taxon>Gammaproteobacteria</taxon>
        <taxon>Alteromonadales</taxon>
        <taxon>Alteromonadaceae</taxon>
        <taxon>Alteromonas/Salinimonas group</taxon>
        <taxon>Alteromonas</taxon>
    </lineage>
</organism>
<comment type="similarity">
    <text evidence="1">Belongs to the aldolase class II family.</text>
</comment>
<dbReference type="EMBL" id="RPOK01000001">
    <property type="protein sequence ID" value="RPJ68851.1"/>
    <property type="molecule type" value="Genomic_DNA"/>
</dbReference>
<dbReference type="InterPro" id="IPR051017">
    <property type="entry name" value="Aldolase-II_Adducin_sf"/>
</dbReference>
<name>A0A3N5YR47_9ALTE</name>
<proteinExistence type="inferred from homology"/>
<comment type="caution">
    <text evidence="3">The sequence shown here is derived from an EMBL/GenBank/DDBJ whole genome shotgun (WGS) entry which is preliminary data.</text>
</comment>
<evidence type="ECO:0000313" key="3">
    <source>
        <dbReference type="EMBL" id="RPJ68851.1"/>
    </source>
</evidence>
<dbReference type="InterPro" id="IPR036409">
    <property type="entry name" value="Aldolase_II/adducin_N_sf"/>
</dbReference>
<dbReference type="OrthoDB" id="8859181at2"/>
<dbReference type="SUPFAM" id="SSF53639">
    <property type="entry name" value="AraD/HMP-PK domain-like"/>
    <property type="match status" value="1"/>
</dbReference>
<keyword evidence="4" id="KW-1185">Reference proteome</keyword>
<sequence length="250" mass="27598">MTKNCNEYLIMTEKELRKDLAACYRLVAHYGWDDLVFTHISVRLPGDEPQFLINPYGMLFEEITASSLVKVDMQGNKLEDSEFPVNPAGFNIHSAVHEVRHDAQCVLHLHTNAGVAVSAQAEGLLPLSQQSLFALSSLSYHDYEGVALNVDEKARLQADLGNTNFMILRNHGLLTCGPTIADTFLRMFVLQRACEIQLMAQASPNLVSVPQPILAGIQAQAEQVTKGLGGQLAWPGLLRLLDRKNPGYEA</sequence>
<dbReference type="NCBIfam" id="NF005451">
    <property type="entry name" value="PRK07044.1"/>
    <property type="match status" value="1"/>
</dbReference>
<dbReference type="Proteomes" id="UP000275281">
    <property type="component" value="Unassembled WGS sequence"/>
</dbReference>
<dbReference type="GO" id="GO:0005856">
    <property type="term" value="C:cytoskeleton"/>
    <property type="evidence" value="ECO:0007669"/>
    <property type="project" value="TreeGrafter"/>
</dbReference>
<dbReference type="InterPro" id="IPR001303">
    <property type="entry name" value="Aldolase_II/adducin_N"/>
</dbReference>
<reference evidence="3 4" key="1">
    <citation type="submission" date="2018-11" db="EMBL/GenBank/DDBJ databases">
        <authorList>
            <person name="Ye M.-Q."/>
            <person name="Du Z.-J."/>
        </authorList>
    </citation>
    <scope>NUCLEOTIDE SEQUENCE [LARGE SCALE GENOMIC DNA]</scope>
    <source>
        <strain evidence="3 4">U0105</strain>
    </source>
</reference>
<dbReference type="Pfam" id="PF00596">
    <property type="entry name" value="Aldolase_II"/>
    <property type="match status" value="1"/>
</dbReference>
<evidence type="ECO:0000313" key="4">
    <source>
        <dbReference type="Proteomes" id="UP000275281"/>
    </source>
</evidence>
<dbReference type="FunFam" id="3.40.225.10:FF:000013">
    <property type="entry name" value="Class II aldolase"/>
    <property type="match status" value="1"/>
</dbReference>
<evidence type="ECO:0000259" key="2">
    <source>
        <dbReference type="SMART" id="SM01007"/>
    </source>
</evidence>
<dbReference type="PANTHER" id="PTHR10672:SF3">
    <property type="entry name" value="PROTEIN HU-LI TAI SHAO"/>
    <property type="match status" value="1"/>
</dbReference>
<feature type="domain" description="Class II aldolase/adducin N-terminal" evidence="2">
    <location>
        <begin position="18"/>
        <end position="198"/>
    </location>
</feature>
<dbReference type="AlphaFoldDB" id="A0A3N5YR47"/>
<evidence type="ECO:0000256" key="1">
    <source>
        <dbReference type="ARBA" id="ARBA00037961"/>
    </source>
</evidence>
<accession>A0A3N5YR47</accession>
<dbReference type="PANTHER" id="PTHR10672">
    <property type="entry name" value="ADDUCIN"/>
    <property type="match status" value="1"/>
</dbReference>